<dbReference type="Gene3D" id="1.10.287.110">
    <property type="entry name" value="DnaJ domain"/>
    <property type="match status" value="1"/>
</dbReference>
<name>A0A4R4KAC8_9BACT</name>
<gene>
    <name evidence="3" type="ORF">EZE20_15000</name>
</gene>
<dbReference type="InterPro" id="IPR036869">
    <property type="entry name" value="J_dom_sf"/>
</dbReference>
<dbReference type="OrthoDB" id="114754at2"/>
<evidence type="ECO:0000313" key="3">
    <source>
        <dbReference type="EMBL" id="TDB63612.1"/>
    </source>
</evidence>
<accession>A0A4R4KAC8</accession>
<evidence type="ECO:0000256" key="2">
    <source>
        <dbReference type="SAM" id="MobiDB-lite"/>
    </source>
</evidence>
<dbReference type="SUPFAM" id="SSF46565">
    <property type="entry name" value="Chaperone J-domain"/>
    <property type="match status" value="1"/>
</dbReference>
<keyword evidence="4" id="KW-1185">Reference proteome</keyword>
<evidence type="ECO:0000256" key="1">
    <source>
        <dbReference type="SAM" id="Coils"/>
    </source>
</evidence>
<keyword evidence="1" id="KW-0175">Coiled coil</keyword>
<feature type="region of interest" description="Disordered" evidence="2">
    <location>
        <begin position="174"/>
        <end position="196"/>
    </location>
</feature>
<evidence type="ECO:0008006" key="5">
    <source>
        <dbReference type="Google" id="ProtNLM"/>
    </source>
</evidence>
<protein>
    <recommendedName>
        <fullName evidence="5">J domain-containing protein</fullName>
    </recommendedName>
</protein>
<dbReference type="RefSeq" id="WP_132119090.1">
    <property type="nucleotide sequence ID" value="NZ_SMJU01000009.1"/>
</dbReference>
<dbReference type="Proteomes" id="UP000295706">
    <property type="component" value="Unassembled WGS sequence"/>
</dbReference>
<dbReference type="AlphaFoldDB" id="A0A4R4KAC8"/>
<dbReference type="EMBL" id="SMJU01000009">
    <property type="protein sequence ID" value="TDB63612.1"/>
    <property type="molecule type" value="Genomic_DNA"/>
</dbReference>
<proteinExistence type="predicted"/>
<feature type="coiled-coil region" evidence="1">
    <location>
        <begin position="272"/>
        <end position="299"/>
    </location>
</feature>
<comment type="caution">
    <text evidence="3">The sequence shown here is derived from an EMBL/GenBank/DDBJ whole genome shotgun (WGS) entry which is preliminary data.</text>
</comment>
<reference evidence="3 4" key="1">
    <citation type="submission" date="2019-02" db="EMBL/GenBank/DDBJ databases">
        <title>Arundinibacter roseus gen. nov., sp. nov., a new member of the family Cytophagaceae.</title>
        <authorList>
            <person name="Szuroczki S."/>
            <person name="Khayer B."/>
            <person name="Sproer C."/>
            <person name="Toumi M."/>
            <person name="Szabo A."/>
            <person name="Felfoldi T."/>
            <person name="Schumann P."/>
            <person name="Toth E."/>
        </authorList>
    </citation>
    <scope>NUCLEOTIDE SEQUENCE [LARGE SCALE GENOMIC DNA]</scope>
    <source>
        <strain evidence="3 4">DMA-k-7a</strain>
    </source>
</reference>
<feature type="compositionally biased region" description="Basic and acidic residues" evidence="2">
    <location>
        <begin position="176"/>
        <end position="185"/>
    </location>
</feature>
<organism evidence="3 4">
    <name type="scientific">Arundinibacter roseus</name>
    <dbReference type="NCBI Taxonomy" id="2070510"/>
    <lineage>
        <taxon>Bacteria</taxon>
        <taxon>Pseudomonadati</taxon>
        <taxon>Bacteroidota</taxon>
        <taxon>Cytophagia</taxon>
        <taxon>Cytophagales</taxon>
        <taxon>Spirosomataceae</taxon>
        <taxon>Arundinibacter</taxon>
    </lineage>
</organism>
<sequence>MSKLIQITKDKTEQSKPQKDFNKLVAKTEKLEKEVLKFREGLVMLQQQIQTVFVPKRDEYYKHNVALLQVYDRAHDSTFFTRTEKKKLVSLIKKDIYELLESGNFDEVLIPMFDKYHEHTYQEEQEYMDSLSKDYMKDFFSMAGIELDEDADLDNPEKLAEKIAQKLALESEEFEAEKQQKEEKKAKRPKTKTQVKQEIEARSITKSVRSIYMDLVKAFHPDREPDAQERERKTQIMQRVTEAYESNNLLGLLRLQLEFERIDQTHIENLAEDQLKNYNKLLKDQIKDLEGELDFLRMQACSISQYPFYMVKSIDKVFSLLNDDIEETIELANAYRLSKESLKNNLAMKDFLKSYKIPI</sequence>
<evidence type="ECO:0000313" key="4">
    <source>
        <dbReference type="Proteomes" id="UP000295706"/>
    </source>
</evidence>